<proteinExistence type="predicted"/>
<evidence type="ECO:0000313" key="2">
    <source>
        <dbReference type="EMBL" id="MDI9861344.1"/>
    </source>
</evidence>
<accession>A0ABT6YCP0</accession>
<keyword evidence="3" id="KW-1185">Reference proteome</keyword>
<dbReference type="Proteomes" id="UP001236507">
    <property type="component" value="Unassembled WGS sequence"/>
</dbReference>
<gene>
    <name evidence="2" type="ORF">QM524_19145</name>
</gene>
<feature type="chain" id="PRO_5045293205" description="Outer membrane protein beta-barrel domain-containing protein" evidence="1">
    <location>
        <begin position="22"/>
        <end position="195"/>
    </location>
</feature>
<evidence type="ECO:0008006" key="4">
    <source>
        <dbReference type="Google" id="ProtNLM"/>
    </source>
</evidence>
<reference evidence="2 3" key="1">
    <citation type="submission" date="2023-05" db="EMBL/GenBank/DDBJ databases">
        <title>Novel species of genus Flectobacillus isolated from stream in China.</title>
        <authorList>
            <person name="Lu H."/>
        </authorList>
    </citation>
    <scope>NUCLEOTIDE SEQUENCE [LARGE SCALE GENOMIC DNA]</scope>
    <source>
        <strain evidence="2 3">KCTC 42575</strain>
    </source>
</reference>
<dbReference type="EMBL" id="JASHIF010000019">
    <property type="protein sequence ID" value="MDI9861344.1"/>
    <property type="molecule type" value="Genomic_DNA"/>
</dbReference>
<dbReference type="RefSeq" id="WP_166549667.1">
    <property type="nucleotide sequence ID" value="NZ_JASHIF010000019.1"/>
</dbReference>
<evidence type="ECO:0000313" key="3">
    <source>
        <dbReference type="Proteomes" id="UP001236507"/>
    </source>
</evidence>
<organism evidence="2 3">
    <name type="scientific">Flectobacillus roseus</name>
    <dbReference type="NCBI Taxonomy" id="502259"/>
    <lineage>
        <taxon>Bacteria</taxon>
        <taxon>Pseudomonadati</taxon>
        <taxon>Bacteroidota</taxon>
        <taxon>Cytophagia</taxon>
        <taxon>Cytophagales</taxon>
        <taxon>Flectobacillaceae</taxon>
        <taxon>Flectobacillus</taxon>
    </lineage>
</organism>
<feature type="signal peptide" evidence="1">
    <location>
        <begin position="1"/>
        <end position="21"/>
    </location>
</feature>
<evidence type="ECO:0000256" key="1">
    <source>
        <dbReference type="SAM" id="SignalP"/>
    </source>
</evidence>
<sequence length="195" mass="21450">MKKILLILCLLTAGNITKSWAQEPVVIKQDGATGDLDAEENEEPDVRDLSFRERLKFGGGIGGLQFGNPTLISVSPMAGYLLTNEMTVGLAVDYQYTKYTGATAYNLYGPRLFTQYRLRFLESILSKAFAQGEVQQYYGSAGTYKLNYDPQFLAGVGLGYGGFQISALYNFSYSSNNLTSPYGSPIVIRVGGFFF</sequence>
<name>A0ABT6YCP0_9BACT</name>
<comment type="caution">
    <text evidence="2">The sequence shown here is derived from an EMBL/GenBank/DDBJ whole genome shotgun (WGS) entry which is preliminary data.</text>
</comment>
<keyword evidence="1" id="KW-0732">Signal</keyword>
<protein>
    <recommendedName>
        <fullName evidence="4">Outer membrane protein beta-barrel domain-containing protein</fullName>
    </recommendedName>
</protein>